<evidence type="ECO:0000256" key="14">
    <source>
        <dbReference type="SAM" id="MobiDB-lite"/>
    </source>
</evidence>
<keyword evidence="4" id="KW-0808">Transferase</keyword>
<feature type="transmembrane region" description="Helical" evidence="15">
    <location>
        <begin position="195"/>
        <end position="214"/>
    </location>
</feature>
<dbReference type="Pfam" id="PF02535">
    <property type="entry name" value="Zip"/>
    <property type="match status" value="1"/>
</dbReference>
<dbReference type="STRING" id="4537.A0A0E0LQ85"/>
<evidence type="ECO:0000256" key="1">
    <source>
        <dbReference type="ARBA" id="ARBA00004141"/>
    </source>
</evidence>
<dbReference type="GO" id="GO:0046873">
    <property type="term" value="F:metal ion transmembrane transporter activity"/>
    <property type="evidence" value="ECO:0007669"/>
    <property type="project" value="InterPro"/>
</dbReference>
<dbReference type="SMART" id="SM00220">
    <property type="entry name" value="S_TKc"/>
    <property type="match status" value="1"/>
</dbReference>
<dbReference type="PROSITE" id="PS00107">
    <property type="entry name" value="PROTEIN_KINASE_ATP"/>
    <property type="match status" value="1"/>
</dbReference>
<dbReference type="SUPFAM" id="SSF56112">
    <property type="entry name" value="Protein kinase-like (PK-like)"/>
    <property type="match status" value="1"/>
</dbReference>
<dbReference type="GO" id="GO:0016020">
    <property type="term" value="C:membrane"/>
    <property type="evidence" value="ECO:0007669"/>
    <property type="project" value="UniProtKB-SubCell"/>
</dbReference>
<dbReference type="InterPro" id="IPR003689">
    <property type="entry name" value="ZIP"/>
</dbReference>
<dbReference type="eggNOG" id="KOG2474">
    <property type="taxonomic scope" value="Eukaryota"/>
</dbReference>
<evidence type="ECO:0000313" key="18">
    <source>
        <dbReference type="Proteomes" id="UP000026962"/>
    </source>
</evidence>
<feature type="region of interest" description="Disordered" evidence="14">
    <location>
        <begin position="298"/>
        <end position="320"/>
    </location>
</feature>
<feature type="binding site" evidence="13">
    <location>
        <position position="383"/>
    </location>
    <ligand>
        <name>ATP</name>
        <dbReference type="ChEBI" id="CHEBI:30616"/>
    </ligand>
</feature>
<feature type="transmembrane region" description="Helical" evidence="15">
    <location>
        <begin position="125"/>
        <end position="143"/>
    </location>
</feature>
<evidence type="ECO:0000256" key="15">
    <source>
        <dbReference type="SAM" id="Phobius"/>
    </source>
</evidence>
<keyword evidence="12" id="KW-0325">Glycoprotein</keyword>
<name>A0A0E0LQ85_ORYPU</name>
<dbReference type="InterPro" id="IPR000719">
    <property type="entry name" value="Prot_kinase_dom"/>
</dbReference>
<evidence type="ECO:0000256" key="4">
    <source>
        <dbReference type="ARBA" id="ARBA00022679"/>
    </source>
</evidence>
<dbReference type="Gene3D" id="1.10.510.10">
    <property type="entry name" value="Transferase(Phosphotransferase) domain 1"/>
    <property type="match status" value="1"/>
</dbReference>
<dbReference type="PROSITE" id="PS50011">
    <property type="entry name" value="PROTEIN_KINASE_DOM"/>
    <property type="match status" value="1"/>
</dbReference>
<dbReference type="InterPro" id="IPR045874">
    <property type="entry name" value="LRK10/LRL21-25-like"/>
</dbReference>
<evidence type="ECO:0000256" key="7">
    <source>
        <dbReference type="ARBA" id="ARBA00022741"/>
    </source>
</evidence>
<keyword evidence="18" id="KW-1185">Reference proteome</keyword>
<keyword evidence="10 15" id="KW-1133">Transmembrane helix</keyword>
<reference evidence="17" key="1">
    <citation type="submission" date="2015-04" db="UniProtKB">
        <authorList>
            <consortium name="EnsemblPlants"/>
        </authorList>
    </citation>
    <scope>IDENTIFICATION</scope>
</reference>
<keyword evidence="9 13" id="KW-0067">ATP-binding</keyword>
<organism evidence="17">
    <name type="scientific">Oryza punctata</name>
    <name type="common">Red rice</name>
    <dbReference type="NCBI Taxonomy" id="4537"/>
    <lineage>
        <taxon>Eukaryota</taxon>
        <taxon>Viridiplantae</taxon>
        <taxon>Streptophyta</taxon>
        <taxon>Embryophyta</taxon>
        <taxon>Tracheophyta</taxon>
        <taxon>Spermatophyta</taxon>
        <taxon>Magnoliopsida</taxon>
        <taxon>Liliopsida</taxon>
        <taxon>Poales</taxon>
        <taxon>Poaceae</taxon>
        <taxon>BOP clade</taxon>
        <taxon>Oryzoideae</taxon>
        <taxon>Oryzeae</taxon>
        <taxon>Oryzinae</taxon>
        <taxon>Oryza</taxon>
    </lineage>
</organism>
<feature type="transmembrane region" description="Helical" evidence="15">
    <location>
        <begin position="38"/>
        <end position="58"/>
    </location>
</feature>
<evidence type="ECO:0000256" key="8">
    <source>
        <dbReference type="ARBA" id="ARBA00022777"/>
    </source>
</evidence>
<evidence type="ECO:0000256" key="13">
    <source>
        <dbReference type="PROSITE-ProRule" id="PRU10141"/>
    </source>
</evidence>
<keyword evidence="5 15" id="KW-0812">Transmembrane</keyword>
<feature type="transmembrane region" description="Helical" evidence="15">
    <location>
        <begin position="226"/>
        <end position="247"/>
    </location>
</feature>
<dbReference type="Gene3D" id="3.30.200.20">
    <property type="entry name" value="Phosphorylase Kinase, domain 1"/>
    <property type="match status" value="1"/>
</dbReference>
<dbReference type="HOGENOM" id="CLU_435052_0_0_1"/>
<dbReference type="PANTHER" id="PTHR27009">
    <property type="entry name" value="RUST RESISTANCE KINASE LR10-RELATED"/>
    <property type="match status" value="1"/>
</dbReference>
<reference evidence="17" key="2">
    <citation type="submission" date="2018-05" db="EMBL/GenBank/DDBJ databases">
        <title>OpunRS2 (Oryza punctata Reference Sequence Version 2).</title>
        <authorList>
            <person name="Zhang J."/>
            <person name="Kudrna D."/>
            <person name="Lee S."/>
            <person name="Talag J."/>
            <person name="Welchert J."/>
            <person name="Wing R.A."/>
        </authorList>
    </citation>
    <scope>NUCLEOTIDE SEQUENCE [LARGE SCALE GENOMIC DNA]</scope>
</reference>
<evidence type="ECO:0000313" key="17">
    <source>
        <dbReference type="EnsemblPlants" id="OPUNC08G00080.1"/>
    </source>
</evidence>
<sequence length="629" mass="68851">MDPKVAVALALSLIGGLSTSLGALLAILNCAPNNKTLGMLQGFATGLMLSMSFFDLAYDAVNAIGFLKGNLWVRFFAGALLFSTIAEVFPEPDCNLADENDKHLENKTGKNIAGKELMMRHRRRVIFSVIVTAIVAGVSLQNFPVGTVAFLGTTKGFRVGLNLALAIALHYIPEGISVALPAYFATCSKWQAFKLATLSGFAEPLGVIIVAYLFPSNLNPEILEGLLGLVGGVMAFLTLYEMLPIAFEYAGRKDAVKAVFVGMAFMSMSVRDHRWHSSVAILIYKCCKLRMWRKYGGVSPPDPDQTPEQASQPTRPSNDEDAAAALTTTMVDVVKDRPVRFSSPQLRGITGNYAERLGAGGFGVVYKGQLPGARGLAVAVAVKALRLLLRRGPQRMPNGSLERYLFLDDQRARGSGLGFDKLFRVAVGTAKAIRYLHDECARRIIHYDIKPGNVLLDEELEPKVGDFGLARLCDREKTHLTMTGGGRGTPGYAAPELWKPVPVTHKCDVYSYGILLFEILGQRRNYMQDMESQEQWYPRWVWQRLERGEMEAVVSRARAQGGADKAKAAERMCTVALWCVQYRPEDRPSMASVVQMLEGHDHVAAPTVSPFSHLDPQPLIITTSSSSSG</sequence>
<dbReference type="GO" id="GO:0004674">
    <property type="term" value="F:protein serine/threonine kinase activity"/>
    <property type="evidence" value="ECO:0007669"/>
    <property type="project" value="UniProtKB-KW"/>
</dbReference>
<accession>A0A0E0LQ85</accession>
<dbReference type="GO" id="GO:0005524">
    <property type="term" value="F:ATP binding"/>
    <property type="evidence" value="ECO:0007669"/>
    <property type="project" value="UniProtKB-UniRule"/>
</dbReference>
<dbReference type="PROSITE" id="PS00108">
    <property type="entry name" value="PROTEIN_KINASE_ST"/>
    <property type="match status" value="1"/>
</dbReference>
<proteinExistence type="predicted"/>
<feature type="transmembrane region" description="Helical" evidence="15">
    <location>
        <begin position="163"/>
        <end position="183"/>
    </location>
</feature>
<keyword evidence="7 13" id="KW-0547">Nucleotide-binding</keyword>
<dbReference type="InterPro" id="IPR017441">
    <property type="entry name" value="Protein_kinase_ATP_BS"/>
</dbReference>
<protein>
    <recommendedName>
        <fullName evidence="16">Protein kinase domain-containing protein</fullName>
    </recommendedName>
</protein>
<dbReference type="EnsemblPlants" id="OPUNC08G00080.1">
    <property type="protein sequence ID" value="OPUNC08G00080.1"/>
    <property type="gene ID" value="OPUNC08G00080"/>
</dbReference>
<evidence type="ECO:0000256" key="2">
    <source>
        <dbReference type="ARBA" id="ARBA00004479"/>
    </source>
</evidence>
<evidence type="ECO:0000256" key="9">
    <source>
        <dbReference type="ARBA" id="ARBA00022840"/>
    </source>
</evidence>
<evidence type="ECO:0000256" key="5">
    <source>
        <dbReference type="ARBA" id="ARBA00022692"/>
    </source>
</evidence>
<keyword evidence="11 15" id="KW-0472">Membrane</keyword>
<dbReference type="FunFam" id="1.10.510.10:FF:000537">
    <property type="entry name" value="Putative receptor-like protein kinase"/>
    <property type="match status" value="1"/>
</dbReference>
<dbReference type="AlphaFoldDB" id="A0A0E0LQ85"/>
<evidence type="ECO:0000256" key="12">
    <source>
        <dbReference type="ARBA" id="ARBA00023180"/>
    </source>
</evidence>
<dbReference type="InterPro" id="IPR008271">
    <property type="entry name" value="Ser/Thr_kinase_AS"/>
</dbReference>
<evidence type="ECO:0000256" key="6">
    <source>
        <dbReference type="ARBA" id="ARBA00022729"/>
    </source>
</evidence>
<comment type="subcellular location">
    <subcellularLocation>
        <location evidence="1">Membrane</location>
        <topology evidence="1">Multi-pass membrane protein</topology>
    </subcellularLocation>
    <subcellularLocation>
        <location evidence="2">Membrane</location>
        <topology evidence="2">Single-pass type I membrane protein</topology>
    </subcellularLocation>
</comment>
<dbReference type="Gramene" id="OPUNC08G00080.1">
    <property type="protein sequence ID" value="OPUNC08G00080.1"/>
    <property type="gene ID" value="OPUNC08G00080"/>
</dbReference>
<keyword evidence="6" id="KW-0732">Signal</keyword>
<dbReference type="InterPro" id="IPR011009">
    <property type="entry name" value="Kinase-like_dom_sf"/>
</dbReference>
<evidence type="ECO:0000256" key="3">
    <source>
        <dbReference type="ARBA" id="ARBA00022527"/>
    </source>
</evidence>
<evidence type="ECO:0000256" key="11">
    <source>
        <dbReference type="ARBA" id="ARBA00023136"/>
    </source>
</evidence>
<keyword evidence="8" id="KW-0418">Kinase</keyword>
<dbReference type="Proteomes" id="UP000026962">
    <property type="component" value="Chromosome 8"/>
</dbReference>
<evidence type="ECO:0000259" key="16">
    <source>
        <dbReference type="PROSITE" id="PS50011"/>
    </source>
</evidence>
<evidence type="ECO:0000256" key="10">
    <source>
        <dbReference type="ARBA" id="ARBA00022989"/>
    </source>
</evidence>
<dbReference type="Pfam" id="PF00069">
    <property type="entry name" value="Pkinase"/>
    <property type="match status" value="1"/>
</dbReference>
<feature type="domain" description="Protein kinase" evidence="16">
    <location>
        <begin position="216"/>
        <end position="603"/>
    </location>
</feature>
<feature type="compositionally biased region" description="Polar residues" evidence="14">
    <location>
        <begin position="306"/>
        <end position="316"/>
    </location>
</feature>
<keyword evidence="3" id="KW-0723">Serine/threonine-protein kinase</keyword>